<dbReference type="AlphaFoldDB" id="A0A414U9I8"/>
<proteinExistence type="predicted"/>
<comment type="caution">
    <text evidence="1">The sequence shown here is derived from an EMBL/GenBank/DDBJ whole genome shotgun (WGS) entry which is preliminary data.</text>
</comment>
<name>A0A414U9I8_9FIRM</name>
<reference evidence="1 2" key="1">
    <citation type="submission" date="2018-08" db="EMBL/GenBank/DDBJ databases">
        <title>A genome reference for cultivated species of the human gut microbiota.</title>
        <authorList>
            <person name="Zou Y."/>
            <person name="Xue W."/>
            <person name="Luo G."/>
        </authorList>
    </citation>
    <scope>NUCLEOTIDE SEQUENCE [LARGE SCALE GENOMIC DNA]</scope>
    <source>
        <strain evidence="1 2">AM22-12LB</strain>
    </source>
</reference>
<evidence type="ECO:0000313" key="2">
    <source>
        <dbReference type="Proteomes" id="UP000286595"/>
    </source>
</evidence>
<dbReference type="EMBL" id="QRIM01000015">
    <property type="protein sequence ID" value="RHG59143.1"/>
    <property type="molecule type" value="Genomic_DNA"/>
</dbReference>
<dbReference type="Proteomes" id="UP000286595">
    <property type="component" value="Unassembled WGS sequence"/>
</dbReference>
<accession>A0A414U9I8</accession>
<evidence type="ECO:0000313" key="1">
    <source>
        <dbReference type="EMBL" id="RHG59143.1"/>
    </source>
</evidence>
<protein>
    <submittedName>
        <fullName evidence="1">DUF3775 domain-containing protein</fullName>
    </submittedName>
</protein>
<gene>
    <name evidence="1" type="ORF">DW252_12115</name>
</gene>
<sequence length="111" mass="12839">MQKFVCSISRKDLQGLSDLAMQVYRNPDELPFTYFRPIRDRLYSWGFDAIKDAQAVMYLGRGDYDSYQIARNDLEDSGWLSPEIEINSLDKIPLGEYLQAGISKMKSTDWA</sequence>
<organism evidence="1 2">
    <name type="scientific">Coprococcus comes</name>
    <dbReference type="NCBI Taxonomy" id="410072"/>
    <lineage>
        <taxon>Bacteria</taxon>
        <taxon>Bacillati</taxon>
        <taxon>Bacillota</taxon>
        <taxon>Clostridia</taxon>
        <taxon>Lachnospirales</taxon>
        <taxon>Lachnospiraceae</taxon>
        <taxon>Coprococcus</taxon>
    </lineage>
</organism>
<dbReference type="RefSeq" id="WP_118218749.1">
    <property type="nucleotide sequence ID" value="NZ_QRIM01000015.1"/>
</dbReference>